<sequence length="169" mass="19687">MSVQMTEDWYRLLKCFHYLGYHTKEVMSYSFDKALAYSLVTSNEAEVREIRSFFPREGQPRRHDAAIWVIEGLSDRGSTIYRLREVFHPRQITRADRSHYSGASRDFIYTLDGVGTPFGEGLVLNGLSWFDPFLKKNGNFGFGLDHLRDAEVKQHFLDLARPFFRKPVA</sequence>
<keyword evidence="2" id="KW-1185">Reference proteome</keyword>
<proteinExistence type="predicted"/>
<comment type="caution">
    <text evidence="1">The sequence shown here is derived from an EMBL/GenBank/DDBJ whole genome shotgun (WGS) entry which is preliminary data.</text>
</comment>
<dbReference type="EMBL" id="JBHSEH010000018">
    <property type="protein sequence ID" value="MFC4427203.1"/>
    <property type="molecule type" value="Genomic_DNA"/>
</dbReference>
<protein>
    <submittedName>
        <fullName evidence="1">Uncharacterized protein</fullName>
    </submittedName>
</protein>
<dbReference type="Proteomes" id="UP001595998">
    <property type="component" value="Unassembled WGS sequence"/>
</dbReference>
<evidence type="ECO:0000313" key="2">
    <source>
        <dbReference type="Proteomes" id="UP001595998"/>
    </source>
</evidence>
<dbReference type="RefSeq" id="WP_380040454.1">
    <property type="nucleotide sequence ID" value="NZ_JBHSEH010000018.1"/>
</dbReference>
<accession>A0ABV8XRA8</accession>
<organism evidence="1 2">
    <name type="scientific">Deinococcus navajonensis</name>
    <dbReference type="NCBI Taxonomy" id="309884"/>
    <lineage>
        <taxon>Bacteria</taxon>
        <taxon>Thermotogati</taxon>
        <taxon>Deinococcota</taxon>
        <taxon>Deinococci</taxon>
        <taxon>Deinococcales</taxon>
        <taxon>Deinococcaceae</taxon>
        <taxon>Deinococcus</taxon>
    </lineage>
</organism>
<evidence type="ECO:0000313" key="1">
    <source>
        <dbReference type="EMBL" id="MFC4427203.1"/>
    </source>
</evidence>
<name>A0ABV8XRA8_9DEIO</name>
<gene>
    <name evidence="1" type="ORF">ACFOZ9_13380</name>
</gene>
<reference evidence="2" key="1">
    <citation type="journal article" date="2019" name="Int. J. Syst. Evol. Microbiol.">
        <title>The Global Catalogue of Microorganisms (GCM) 10K type strain sequencing project: providing services to taxonomists for standard genome sequencing and annotation.</title>
        <authorList>
            <consortium name="The Broad Institute Genomics Platform"/>
            <consortium name="The Broad Institute Genome Sequencing Center for Infectious Disease"/>
            <person name="Wu L."/>
            <person name="Ma J."/>
        </authorList>
    </citation>
    <scope>NUCLEOTIDE SEQUENCE [LARGE SCALE GENOMIC DNA]</scope>
    <source>
        <strain evidence="2">CCUG 56029</strain>
    </source>
</reference>